<feature type="transmembrane region" description="Helical" evidence="6">
    <location>
        <begin position="187"/>
        <end position="207"/>
    </location>
</feature>
<feature type="transmembrane region" description="Helical" evidence="6">
    <location>
        <begin position="130"/>
        <end position="150"/>
    </location>
</feature>
<keyword evidence="9" id="KW-1185">Reference proteome</keyword>
<dbReference type="Proteomes" id="UP000295341">
    <property type="component" value="Unassembled WGS sequence"/>
</dbReference>
<evidence type="ECO:0000256" key="5">
    <source>
        <dbReference type="ARBA" id="ARBA00023136"/>
    </source>
</evidence>
<evidence type="ECO:0000259" key="7">
    <source>
        <dbReference type="Pfam" id="PF00892"/>
    </source>
</evidence>
<evidence type="ECO:0000256" key="1">
    <source>
        <dbReference type="ARBA" id="ARBA00004141"/>
    </source>
</evidence>
<dbReference type="AlphaFoldDB" id="A0A4S3K762"/>
<feature type="transmembrane region" description="Helical" evidence="6">
    <location>
        <begin position="42"/>
        <end position="65"/>
    </location>
</feature>
<reference evidence="8 9" key="1">
    <citation type="submission" date="2019-03" db="EMBL/GenBank/DDBJ databases">
        <title>Genomic Encyclopedia of Type Strains, Phase IV (KMG-IV): sequencing the most valuable type-strain genomes for metagenomic binning, comparative biology and taxonomic classification.</title>
        <authorList>
            <person name="Goeker M."/>
        </authorList>
    </citation>
    <scope>NUCLEOTIDE SEQUENCE [LARGE SCALE GENOMIC DNA]</scope>
    <source>
        <strain evidence="8 9">DSM 26377</strain>
    </source>
</reference>
<keyword evidence="4 6" id="KW-1133">Transmembrane helix</keyword>
<protein>
    <submittedName>
        <fullName evidence="8">EamA-like transporter family protein</fullName>
    </submittedName>
</protein>
<evidence type="ECO:0000256" key="3">
    <source>
        <dbReference type="ARBA" id="ARBA00022692"/>
    </source>
</evidence>
<feature type="transmembrane region" description="Helical" evidence="6">
    <location>
        <begin position="156"/>
        <end position="175"/>
    </location>
</feature>
<sequence>MTASRPVAAASSADFFGGLGFVLLWSTGYVAAAFALHGSGAFTLAVLRFVGTAAIIGLWVAFLHLPRARPAALMHAAIGGVLLQSGFFGFTYAGLRAGVPPAAAGLIAGLMPLTTALGARLLLGERMNRGAMLGLLLGLAGVLLVVVPDLRAPATRLGYLFVMLALLSLSLGTLYQKRHAGELDSRVALIAQVVAAAAVVLPAAWLLEGFDLHLSPRSVGGIAWVILVNSCAGLLLYLWLLQRGAAGRVASVFFLVPPVTAVLTAVFLGATFTLFDGVGFGLAAIGVWLGQRA</sequence>
<comment type="subcellular location">
    <subcellularLocation>
        <location evidence="1">Membrane</location>
        <topology evidence="1">Multi-pass membrane protein</topology>
    </subcellularLocation>
</comment>
<comment type="similarity">
    <text evidence="2">Belongs to the EamA transporter family.</text>
</comment>
<dbReference type="InterPro" id="IPR000620">
    <property type="entry name" value="EamA_dom"/>
</dbReference>
<dbReference type="RefSeq" id="WP_133882825.1">
    <property type="nucleotide sequence ID" value="NZ_MWIN01000007.1"/>
</dbReference>
<dbReference type="Pfam" id="PF00892">
    <property type="entry name" value="EamA"/>
    <property type="match status" value="2"/>
</dbReference>
<feature type="transmembrane region" description="Helical" evidence="6">
    <location>
        <begin position="12"/>
        <end position="36"/>
    </location>
</feature>
<proteinExistence type="inferred from homology"/>
<dbReference type="PANTHER" id="PTHR32322:SF2">
    <property type="entry name" value="EAMA DOMAIN-CONTAINING PROTEIN"/>
    <property type="match status" value="1"/>
</dbReference>
<keyword evidence="3 6" id="KW-0812">Transmembrane</keyword>
<feature type="transmembrane region" description="Helical" evidence="6">
    <location>
        <begin position="219"/>
        <end position="240"/>
    </location>
</feature>
<evidence type="ECO:0000313" key="9">
    <source>
        <dbReference type="Proteomes" id="UP000295341"/>
    </source>
</evidence>
<dbReference type="InterPro" id="IPR050638">
    <property type="entry name" value="AA-Vitamin_Transporters"/>
</dbReference>
<feature type="transmembrane region" description="Helical" evidence="6">
    <location>
        <begin position="101"/>
        <end position="123"/>
    </location>
</feature>
<gene>
    <name evidence="8" type="ORF">DFR24_3668</name>
</gene>
<feature type="domain" description="EamA" evidence="7">
    <location>
        <begin position="157"/>
        <end position="289"/>
    </location>
</feature>
<accession>A0A4S3K762</accession>
<organism evidence="8 9">
    <name type="scientific">Panacagrimonas perspica</name>
    <dbReference type="NCBI Taxonomy" id="381431"/>
    <lineage>
        <taxon>Bacteria</taxon>
        <taxon>Pseudomonadati</taxon>
        <taxon>Pseudomonadota</taxon>
        <taxon>Gammaproteobacteria</taxon>
        <taxon>Nevskiales</taxon>
        <taxon>Nevskiaceae</taxon>
        <taxon>Panacagrimonas</taxon>
    </lineage>
</organism>
<dbReference type="PANTHER" id="PTHR32322">
    <property type="entry name" value="INNER MEMBRANE TRANSPORTER"/>
    <property type="match status" value="1"/>
</dbReference>
<evidence type="ECO:0000256" key="2">
    <source>
        <dbReference type="ARBA" id="ARBA00007362"/>
    </source>
</evidence>
<dbReference type="EMBL" id="SOBT01000010">
    <property type="protein sequence ID" value="TDU26639.1"/>
    <property type="molecule type" value="Genomic_DNA"/>
</dbReference>
<dbReference type="SUPFAM" id="SSF103481">
    <property type="entry name" value="Multidrug resistance efflux transporter EmrE"/>
    <property type="match status" value="2"/>
</dbReference>
<comment type="caution">
    <text evidence="8">The sequence shown here is derived from an EMBL/GenBank/DDBJ whole genome shotgun (WGS) entry which is preliminary data.</text>
</comment>
<evidence type="ECO:0000313" key="8">
    <source>
        <dbReference type="EMBL" id="TDU26639.1"/>
    </source>
</evidence>
<keyword evidence="5 6" id="KW-0472">Membrane</keyword>
<feature type="transmembrane region" description="Helical" evidence="6">
    <location>
        <begin position="72"/>
        <end position="95"/>
    </location>
</feature>
<feature type="transmembrane region" description="Helical" evidence="6">
    <location>
        <begin position="252"/>
        <end position="275"/>
    </location>
</feature>
<dbReference type="InterPro" id="IPR037185">
    <property type="entry name" value="EmrE-like"/>
</dbReference>
<name>A0A4S3K762_9GAMM</name>
<dbReference type="OrthoDB" id="9809509at2"/>
<evidence type="ECO:0000256" key="4">
    <source>
        <dbReference type="ARBA" id="ARBA00022989"/>
    </source>
</evidence>
<feature type="domain" description="EamA" evidence="7">
    <location>
        <begin position="18"/>
        <end position="146"/>
    </location>
</feature>
<evidence type="ECO:0000256" key="6">
    <source>
        <dbReference type="SAM" id="Phobius"/>
    </source>
</evidence>
<dbReference type="GO" id="GO:0016020">
    <property type="term" value="C:membrane"/>
    <property type="evidence" value="ECO:0007669"/>
    <property type="project" value="UniProtKB-SubCell"/>
</dbReference>